<dbReference type="RefSeq" id="WP_349300403.1">
    <property type="nucleotide sequence ID" value="NZ_JBEDNQ010000010.1"/>
</dbReference>
<dbReference type="Pfam" id="PF13669">
    <property type="entry name" value="Glyoxalase_4"/>
    <property type="match status" value="1"/>
</dbReference>
<dbReference type="InterPro" id="IPR029068">
    <property type="entry name" value="Glyas_Bleomycin-R_OHBP_Dase"/>
</dbReference>
<evidence type="ECO:0000313" key="3">
    <source>
        <dbReference type="EMBL" id="MEQ3553332.1"/>
    </source>
</evidence>
<reference evidence="3 4" key="1">
    <citation type="submission" date="2024-03" db="EMBL/GenBank/DDBJ databases">
        <title>Draft genome sequence of Pseudonocardia nematodicida JCM 31783.</title>
        <authorList>
            <person name="Butdee W."/>
            <person name="Duangmal K."/>
        </authorList>
    </citation>
    <scope>NUCLEOTIDE SEQUENCE [LARGE SCALE GENOMIC DNA]</scope>
    <source>
        <strain evidence="3 4">JCM 31783</strain>
    </source>
</reference>
<proteinExistence type="predicted"/>
<evidence type="ECO:0000256" key="1">
    <source>
        <dbReference type="ARBA" id="ARBA00022723"/>
    </source>
</evidence>
<evidence type="ECO:0000313" key="4">
    <source>
        <dbReference type="Proteomes" id="UP001494902"/>
    </source>
</evidence>
<accession>A0ABV1KFT6</accession>
<name>A0ABV1KFT6_9PSEU</name>
<dbReference type="PROSITE" id="PS51819">
    <property type="entry name" value="VOC"/>
    <property type="match status" value="1"/>
</dbReference>
<keyword evidence="1" id="KW-0479">Metal-binding</keyword>
<dbReference type="InterPro" id="IPR037523">
    <property type="entry name" value="VOC_core"/>
</dbReference>
<feature type="domain" description="VOC" evidence="2">
    <location>
        <begin position="6"/>
        <end position="145"/>
    </location>
</feature>
<comment type="caution">
    <text evidence="3">The sequence shown here is derived from an EMBL/GenBank/DDBJ whole genome shotgun (WGS) entry which is preliminary data.</text>
</comment>
<dbReference type="Gene3D" id="3.10.180.10">
    <property type="entry name" value="2,3-Dihydroxybiphenyl 1,2-Dioxygenase, domain 1"/>
    <property type="match status" value="1"/>
</dbReference>
<evidence type="ECO:0000259" key="2">
    <source>
        <dbReference type="PROSITE" id="PS51819"/>
    </source>
</evidence>
<sequence length="152" mass="16741">MNGPGKLDQVGIVVRDLDAAAEGMRAVFGAEPHTRVENTYRRTRYRGREIDASVGVMLYDVGGCELEFLAPRTTGNIWSDHLESTGEGLHHIRFAVDDHAAVREDLLARGVEPYQEGESMRGGGVRYAYYDTLAQLGFLIETLNPGGDRVSD</sequence>
<keyword evidence="4" id="KW-1185">Reference proteome</keyword>
<dbReference type="InterPro" id="IPR051785">
    <property type="entry name" value="MMCE/EMCE_epimerase"/>
</dbReference>
<organism evidence="3 4">
    <name type="scientific">Pseudonocardia nematodicida</name>
    <dbReference type="NCBI Taxonomy" id="1206997"/>
    <lineage>
        <taxon>Bacteria</taxon>
        <taxon>Bacillati</taxon>
        <taxon>Actinomycetota</taxon>
        <taxon>Actinomycetes</taxon>
        <taxon>Pseudonocardiales</taxon>
        <taxon>Pseudonocardiaceae</taxon>
        <taxon>Pseudonocardia</taxon>
    </lineage>
</organism>
<dbReference type="EMBL" id="JBEDNQ010000010">
    <property type="protein sequence ID" value="MEQ3553332.1"/>
    <property type="molecule type" value="Genomic_DNA"/>
</dbReference>
<dbReference type="Proteomes" id="UP001494902">
    <property type="component" value="Unassembled WGS sequence"/>
</dbReference>
<protein>
    <submittedName>
        <fullName evidence="3">VOC family protein</fullName>
    </submittedName>
</protein>
<dbReference type="SUPFAM" id="SSF54593">
    <property type="entry name" value="Glyoxalase/Bleomycin resistance protein/Dihydroxybiphenyl dioxygenase"/>
    <property type="match status" value="1"/>
</dbReference>
<gene>
    <name evidence="3" type="ORF">WIS52_22910</name>
</gene>
<dbReference type="PANTHER" id="PTHR43048:SF3">
    <property type="entry name" value="METHYLMALONYL-COA EPIMERASE, MITOCHONDRIAL"/>
    <property type="match status" value="1"/>
</dbReference>
<dbReference type="PANTHER" id="PTHR43048">
    <property type="entry name" value="METHYLMALONYL-COA EPIMERASE"/>
    <property type="match status" value="1"/>
</dbReference>